<feature type="compositionally biased region" description="Basic and acidic residues" evidence="1">
    <location>
        <begin position="1"/>
        <end position="13"/>
    </location>
</feature>
<keyword evidence="3" id="KW-1185">Reference proteome</keyword>
<evidence type="ECO:0000313" key="3">
    <source>
        <dbReference type="Proteomes" id="UP001497744"/>
    </source>
</evidence>
<name>A0AAV4LPM6_BABCB</name>
<proteinExistence type="predicted"/>
<evidence type="ECO:0000313" key="2">
    <source>
        <dbReference type="EMBL" id="GIX61557.1"/>
    </source>
</evidence>
<dbReference type="AlphaFoldDB" id="A0AAV4LPM6"/>
<feature type="region of interest" description="Disordered" evidence="1">
    <location>
        <begin position="1"/>
        <end position="31"/>
    </location>
</feature>
<evidence type="ECO:0000256" key="1">
    <source>
        <dbReference type="SAM" id="MobiDB-lite"/>
    </source>
</evidence>
<organism evidence="2 3">
    <name type="scientific">Babesia caballi</name>
    <dbReference type="NCBI Taxonomy" id="5871"/>
    <lineage>
        <taxon>Eukaryota</taxon>
        <taxon>Sar</taxon>
        <taxon>Alveolata</taxon>
        <taxon>Apicomplexa</taxon>
        <taxon>Aconoidasida</taxon>
        <taxon>Piroplasmida</taxon>
        <taxon>Babesiidae</taxon>
        <taxon>Babesia</taxon>
    </lineage>
</organism>
<dbReference type="RefSeq" id="XP_067713628.1">
    <property type="nucleotide sequence ID" value="XM_067857527.1"/>
</dbReference>
<reference evidence="2 3" key="1">
    <citation type="submission" date="2021-06" db="EMBL/GenBank/DDBJ databases">
        <title>Genome sequence of Babesia caballi.</title>
        <authorList>
            <person name="Yamagishi J."/>
            <person name="Kidaka T."/>
            <person name="Ochi A."/>
        </authorList>
    </citation>
    <scope>NUCLEOTIDE SEQUENCE [LARGE SCALE GENOMIC DNA]</scope>
    <source>
        <strain evidence="2">USDA-D6B2</strain>
    </source>
</reference>
<sequence length="222" mass="24549">MRERPSEHGHDLVELVPHGGVEHGQRPHRETQKLLQVPAALLVILLGLRRRLGVVGDEEEARIDSKPASGEVIRVLHFGNRVVQQVDELRQRVLEDLLQEDGVSADGLDQSKQRADGVGETGAHVTLRNGPLLRPRFMGVRRHHPGESRERVAGSVPPTHGGRPGAVHVVYGRGFEIMADHVVQPVLLLRFHVLHGVLLGAPRFGYHFADKPLGEVLDVRCD</sequence>
<accession>A0AAV4LPM6</accession>
<protein>
    <submittedName>
        <fullName evidence="2">DUF748 domain-containing protein</fullName>
    </submittedName>
</protein>
<comment type="caution">
    <text evidence="2">The sequence shown here is derived from an EMBL/GenBank/DDBJ whole genome shotgun (WGS) entry which is preliminary data.</text>
</comment>
<gene>
    <name evidence="2" type="ORF">BcabD6B2_09920</name>
</gene>
<dbReference type="Proteomes" id="UP001497744">
    <property type="component" value="Unassembled WGS sequence"/>
</dbReference>
<dbReference type="GeneID" id="94193040"/>
<dbReference type="EMBL" id="BPLF01000001">
    <property type="protein sequence ID" value="GIX61557.1"/>
    <property type="molecule type" value="Genomic_DNA"/>
</dbReference>
<feature type="compositionally biased region" description="Basic and acidic residues" evidence="1">
    <location>
        <begin position="20"/>
        <end position="31"/>
    </location>
</feature>